<organism evidence="2 4">
    <name type="scientific">Kingdonia uniflora</name>
    <dbReference type="NCBI Taxonomy" id="39325"/>
    <lineage>
        <taxon>Eukaryota</taxon>
        <taxon>Viridiplantae</taxon>
        <taxon>Streptophyta</taxon>
        <taxon>Embryophyta</taxon>
        <taxon>Tracheophyta</taxon>
        <taxon>Spermatophyta</taxon>
        <taxon>Magnoliopsida</taxon>
        <taxon>Ranunculales</taxon>
        <taxon>Circaeasteraceae</taxon>
        <taxon>Kingdonia</taxon>
    </lineage>
</organism>
<reference evidence="2 4" key="1">
    <citation type="journal article" date="2020" name="IScience">
        <title>Genome Sequencing of the Endangered Kingdonia uniflora (Circaeasteraceae, Ranunculales) Reveals Potential Mechanisms of Evolutionary Specialization.</title>
        <authorList>
            <person name="Sun Y."/>
            <person name="Deng T."/>
            <person name="Zhang A."/>
            <person name="Moore M.J."/>
            <person name="Landis J.B."/>
            <person name="Lin N."/>
            <person name="Zhang H."/>
            <person name="Zhang X."/>
            <person name="Huang J."/>
            <person name="Zhang X."/>
            <person name="Sun H."/>
            <person name="Wang H."/>
        </authorList>
    </citation>
    <scope>NUCLEOTIDE SEQUENCE [LARGE SCALE GENOMIC DNA]</scope>
    <source>
        <strain evidence="2">TB1705</strain>
        <tissue evidence="2">Leaf</tissue>
    </source>
</reference>
<evidence type="ECO:0000313" key="2">
    <source>
        <dbReference type="EMBL" id="KAF6154625.1"/>
    </source>
</evidence>
<accession>A0A7J7MI75</accession>
<evidence type="ECO:0000313" key="4">
    <source>
        <dbReference type="Proteomes" id="UP000541444"/>
    </source>
</evidence>
<keyword evidence="1" id="KW-0812">Transmembrane</keyword>
<dbReference type="Proteomes" id="UP000541444">
    <property type="component" value="Unassembled WGS sequence"/>
</dbReference>
<dbReference type="AlphaFoldDB" id="A0A7J7MI75"/>
<keyword evidence="1" id="KW-1133">Transmembrane helix</keyword>
<gene>
    <name evidence="2" type="ORF">GIB67_003940</name>
    <name evidence="3" type="ORF">GIB67_043051</name>
</gene>
<evidence type="ECO:0000256" key="1">
    <source>
        <dbReference type="SAM" id="Phobius"/>
    </source>
</evidence>
<comment type="caution">
    <text evidence="2">The sequence shown here is derived from an EMBL/GenBank/DDBJ whole genome shotgun (WGS) entry which is preliminary data.</text>
</comment>
<proteinExistence type="predicted"/>
<dbReference type="EMBL" id="JACGCM010001475">
    <property type="protein sequence ID" value="KAF6154625.1"/>
    <property type="molecule type" value="Genomic_DNA"/>
</dbReference>
<protein>
    <submittedName>
        <fullName evidence="2">Uncharacterized protein</fullName>
    </submittedName>
</protein>
<keyword evidence="4" id="KW-1185">Reference proteome</keyword>
<evidence type="ECO:0000313" key="3">
    <source>
        <dbReference type="EMBL" id="KAF6170603.1"/>
    </source>
</evidence>
<name>A0A7J7MI75_9MAGN</name>
<feature type="non-terminal residue" evidence="2">
    <location>
        <position position="1"/>
    </location>
</feature>
<sequence length="63" mass="7038">QYTYNIVALARIVVVGIFSSTIAIISRIGPTSPTLFESSTRLRQRSCDINVLLRSAKHMDFLP</sequence>
<feature type="transmembrane region" description="Helical" evidence="1">
    <location>
        <begin position="6"/>
        <end position="25"/>
    </location>
</feature>
<keyword evidence="1" id="KW-0472">Membrane</keyword>
<dbReference type="EMBL" id="JACGCM010000566">
    <property type="protein sequence ID" value="KAF6170603.1"/>
    <property type="molecule type" value="Genomic_DNA"/>
</dbReference>